<proteinExistence type="predicted"/>
<dbReference type="SUPFAM" id="SSF53474">
    <property type="entry name" value="alpha/beta-Hydrolases"/>
    <property type="match status" value="1"/>
</dbReference>
<organism evidence="2 3">
    <name type="scientific">Sagittula stellata (strain ATCC 700073 / DSM 11524 / E-37)</name>
    <dbReference type="NCBI Taxonomy" id="388399"/>
    <lineage>
        <taxon>Bacteria</taxon>
        <taxon>Pseudomonadati</taxon>
        <taxon>Pseudomonadota</taxon>
        <taxon>Alphaproteobacteria</taxon>
        <taxon>Rhodobacterales</taxon>
        <taxon>Roseobacteraceae</taxon>
        <taxon>Sagittula</taxon>
    </lineage>
</organism>
<gene>
    <name evidence="2" type="ORF">SSE37_09118</name>
</gene>
<accession>A3JZQ5</accession>
<dbReference type="InterPro" id="IPR018712">
    <property type="entry name" value="Tle1-like_cat"/>
</dbReference>
<dbReference type="PANTHER" id="PTHR33840:SF1">
    <property type="entry name" value="TLE1 PHOSPHOLIPASE DOMAIN-CONTAINING PROTEIN"/>
    <property type="match status" value="1"/>
</dbReference>
<name>A3JZQ5_SAGS3</name>
<dbReference type="EMBL" id="AAYA01000002">
    <property type="protein sequence ID" value="EBA09958.1"/>
    <property type="molecule type" value="Genomic_DNA"/>
</dbReference>
<dbReference type="RefSeq" id="WP_005856305.1">
    <property type="nucleotide sequence ID" value="NZ_AAYA01000002.1"/>
</dbReference>
<evidence type="ECO:0000259" key="1">
    <source>
        <dbReference type="Pfam" id="PF09994"/>
    </source>
</evidence>
<keyword evidence="3" id="KW-1185">Reference proteome</keyword>
<dbReference type="InterPro" id="IPR029058">
    <property type="entry name" value="AB_hydrolase_fold"/>
</dbReference>
<evidence type="ECO:0000313" key="3">
    <source>
        <dbReference type="Proteomes" id="UP000005713"/>
    </source>
</evidence>
<dbReference type="Proteomes" id="UP000005713">
    <property type="component" value="Unassembled WGS sequence"/>
</dbReference>
<dbReference type="eggNOG" id="COG3673">
    <property type="taxonomic scope" value="Bacteria"/>
</dbReference>
<dbReference type="AlphaFoldDB" id="A3JZQ5"/>
<evidence type="ECO:0000313" key="2">
    <source>
        <dbReference type="EMBL" id="EBA09958.1"/>
    </source>
</evidence>
<sequence length="348" mass="39226">MIGTQIANTVLGWVRKRFATGYTPYEPRRGPRDHIIILDGTASTLEPGMESNAGLTYKLLKEVGRTSLYYEAGIQWEAWMSTWDVVSGRGINRQIRRAYGYLASRYRVGDRIFLLGFSRGAYAARSLAGIIDRVGLLRPEFATERNITQAYRLYQYAPDSETADDFARLHCHDVTLVEMVGVWDTVKALGLQLPLLWRVTEPSHAFHNHALGNSVRHGFHALALDETRVTFTPVMWERPPDWRGVMEQVWFRGTHGDVGGQIGSFQAARPLANIPLVWMLERLEACAVALPPGWRDRFPCDVDAPSVGTWQGFGKLFLNRRRRVLGQDPSERLHESIDVPLPAGAPAE</sequence>
<dbReference type="OrthoDB" id="4378831at2"/>
<dbReference type="PANTHER" id="PTHR33840">
    <property type="match status" value="1"/>
</dbReference>
<dbReference type="Pfam" id="PF09994">
    <property type="entry name" value="T6SS_Tle1-like_cat"/>
    <property type="match status" value="1"/>
</dbReference>
<protein>
    <recommendedName>
        <fullName evidence="1">T6SS Phospholipase effector Tle1-like catalytic domain-containing protein</fullName>
    </recommendedName>
</protein>
<reference evidence="2 3" key="1">
    <citation type="submission" date="2006-06" db="EMBL/GenBank/DDBJ databases">
        <authorList>
            <person name="Moran M.A."/>
            <person name="Ferriera S."/>
            <person name="Johnson J."/>
            <person name="Kravitz S."/>
            <person name="Beeson K."/>
            <person name="Sutton G."/>
            <person name="Rogers Y.-H."/>
            <person name="Friedman R."/>
            <person name="Frazier M."/>
            <person name="Venter J.C."/>
        </authorList>
    </citation>
    <scope>NUCLEOTIDE SEQUENCE [LARGE SCALE GENOMIC DNA]</scope>
    <source>
        <strain evidence="2 3">E-37</strain>
    </source>
</reference>
<feature type="domain" description="T6SS Phospholipase effector Tle1-like catalytic" evidence="1">
    <location>
        <begin position="33"/>
        <end position="281"/>
    </location>
</feature>
<comment type="caution">
    <text evidence="2">The sequence shown here is derived from an EMBL/GenBank/DDBJ whole genome shotgun (WGS) entry which is preliminary data.</text>
</comment>